<dbReference type="OrthoDB" id="537444at2759"/>
<dbReference type="InterPro" id="IPR000089">
    <property type="entry name" value="Biotin_lipoyl"/>
</dbReference>
<dbReference type="InterPro" id="IPR023213">
    <property type="entry name" value="CAT-like_dom_sf"/>
</dbReference>
<comment type="subcellular location">
    <subcellularLocation>
        <location evidence="6">Mitochondrion</location>
    </subcellularLocation>
</comment>
<dbReference type="Pfam" id="PF00198">
    <property type="entry name" value="2-oxoacid_dh"/>
    <property type="match status" value="1"/>
</dbReference>
<name>A0A0L0DUX9_THETB</name>
<dbReference type="Gene3D" id="2.40.50.100">
    <property type="match status" value="1"/>
</dbReference>
<dbReference type="PANTHER" id="PTHR23151:SF90">
    <property type="entry name" value="DIHYDROLIPOYLLYSINE-RESIDUE ACETYLTRANSFERASE COMPONENT OF PYRUVATE DEHYDROGENASE COMPLEX, MITOCHONDRIAL-RELATED"/>
    <property type="match status" value="1"/>
</dbReference>
<organism evidence="10 11">
    <name type="scientific">Thecamonas trahens ATCC 50062</name>
    <dbReference type="NCBI Taxonomy" id="461836"/>
    <lineage>
        <taxon>Eukaryota</taxon>
        <taxon>Apusozoa</taxon>
        <taxon>Apusomonadida</taxon>
        <taxon>Apusomonadidae</taxon>
        <taxon>Thecamonas</taxon>
    </lineage>
</organism>
<dbReference type="GO" id="GO:0004742">
    <property type="term" value="F:dihydrolipoyllysine-residue acetyltransferase activity"/>
    <property type="evidence" value="ECO:0007669"/>
    <property type="project" value="UniProtKB-UniRule"/>
</dbReference>
<gene>
    <name evidence="10" type="ORF">AMSG_02107</name>
</gene>
<dbReference type="GO" id="GO:0006086">
    <property type="term" value="P:pyruvate decarboxylation to acetyl-CoA"/>
    <property type="evidence" value="ECO:0007669"/>
    <property type="project" value="InterPro"/>
</dbReference>
<keyword evidence="4" id="KW-0809">Transit peptide</keyword>
<dbReference type="InterPro" id="IPR004167">
    <property type="entry name" value="PSBD"/>
</dbReference>
<dbReference type="CDD" id="cd06849">
    <property type="entry name" value="lipoyl_domain"/>
    <property type="match status" value="1"/>
</dbReference>
<keyword evidence="10" id="KW-0670">Pyruvate</keyword>
<comment type="similarity">
    <text evidence="1 6">Belongs to the 2-oxoacid dehydrogenase family.</text>
</comment>
<dbReference type="FunFam" id="2.40.50.100:FF:000010">
    <property type="entry name" value="Acetyltransferase component of pyruvate dehydrogenase complex"/>
    <property type="match status" value="1"/>
</dbReference>
<evidence type="ECO:0000256" key="1">
    <source>
        <dbReference type="ARBA" id="ARBA00007317"/>
    </source>
</evidence>
<evidence type="ECO:0000256" key="3">
    <source>
        <dbReference type="ARBA" id="ARBA00022823"/>
    </source>
</evidence>
<dbReference type="EC" id="2.3.1.12" evidence="6"/>
<protein>
    <recommendedName>
        <fullName evidence="6">Acetyltransferase component of pyruvate dehydrogenase complex</fullName>
        <ecNumber evidence="6">2.3.1.12</ecNumber>
    </recommendedName>
</protein>
<dbReference type="AlphaFoldDB" id="A0A0L0DUX9"/>
<dbReference type="Gene3D" id="3.30.559.10">
    <property type="entry name" value="Chloramphenicol acetyltransferase-like domain"/>
    <property type="match status" value="1"/>
</dbReference>
<feature type="region of interest" description="Disordered" evidence="7">
    <location>
        <begin position="95"/>
        <end position="145"/>
    </location>
</feature>
<proteinExistence type="inferred from homology"/>
<dbReference type="EMBL" id="GL349440">
    <property type="protein sequence ID" value="KNC56094.1"/>
    <property type="molecule type" value="Genomic_DNA"/>
</dbReference>
<dbReference type="PANTHER" id="PTHR23151">
    <property type="entry name" value="DIHYDROLIPOAMIDE ACETYL/SUCCINYL-TRANSFERASE-RELATED"/>
    <property type="match status" value="1"/>
</dbReference>
<evidence type="ECO:0000259" key="9">
    <source>
        <dbReference type="PROSITE" id="PS51826"/>
    </source>
</evidence>
<dbReference type="SUPFAM" id="SSF51230">
    <property type="entry name" value="Single hybrid motif"/>
    <property type="match status" value="1"/>
</dbReference>
<evidence type="ECO:0000256" key="5">
    <source>
        <dbReference type="ARBA" id="ARBA00023315"/>
    </source>
</evidence>
<feature type="domain" description="Lipoyl-binding" evidence="8">
    <location>
        <begin position="8"/>
        <end position="84"/>
    </location>
</feature>
<dbReference type="Gene3D" id="4.10.320.10">
    <property type="entry name" value="E3-binding domain"/>
    <property type="match status" value="1"/>
</dbReference>
<feature type="compositionally biased region" description="Low complexity" evidence="7">
    <location>
        <begin position="116"/>
        <end position="142"/>
    </location>
</feature>
<keyword evidence="5 6" id="KW-0012">Acyltransferase</keyword>
<dbReference type="PROSITE" id="PS00189">
    <property type="entry name" value="LIPOYL"/>
    <property type="match status" value="1"/>
</dbReference>
<evidence type="ECO:0000256" key="4">
    <source>
        <dbReference type="ARBA" id="ARBA00022946"/>
    </source>
</evidence>
<dbReference type="InterPro" id="IPR003016">
    <property type="entry name" value="2-oxoA_DH_lipoyl-BS"/>
</dbReference>
<evidence type="ECO:0000259" key="8">
    <source>
        <dbReference type="PROSITE" id="PS50968"/>
    </source>
</evidence>
<dbReference type="eggNOG" id="KOG0557">
    <property type="taxonomic scope" value="Eukaryota"/>
</dbReference>
<comment type="function">
    <text evidence="6">The pyruvate dehydrogenase complex catalyzes the overall conversion of pyruvate to acetyl-CoA and CO(2).</text>
</comment>
<feature type="domain" description="Peripheral subunit-binding (PSBD)" evidence="9">
    <location>
        <begin position="147"/>
        <end position="184"/>
    </location>
</feature>
<comment type="catalytic activity">
    <reaction evidence="6">
        <text>N(6)-[(R)-dihydrolipoyl]-L-lysyl-[protein] + acetyl-CoA = N(6)-[(R)-S(8)-acetyldihydrolipoyl]-L-lysyl-[protein] + CoA</text>
        <dbReference type="Rhea" id="RHEA:17017"/>
        <dbReference type="Rhea" id="RHEA-COMP:10475"/>
        <dbReference type="Rhea" id="RHEA-COMP:10478"/>
        <dbReference type="ChEBI" id="CHEBI:57287"/>
        <dbReference type="ChEBI" id="CHEBI:57288"/>
        <dbReference type="ChEBI" id="CHEBI:83100"/>
        <dbReference type="ChEBI" id="CHEBI:83111"/>
        <dbReference type="EC" id="2.3.1.12"/>
    </reaction>
</comment>
<dbReference type="Pfam" id="PF00364">
    <property type="entry name" value="Biotin_lipoyl"/>
    <property type="match status" value="1"/>
</dbReference>
<dbReference type="InterPro" id="IPR001078">
    <property type="entry name" value="2-oxoacid_DH_actylTfrase"/>
</dbReference>
<dbReference type="NCBIfam" id="TIGR01349">
    <property type="entry name" value="PDHac_trf_mito"/>
    <property type="match status" value="1"/>
</dbReference>
<keyword evidence="3 6" id="KW-0450">Lipoyl</keyword>
<dbReference type="InterPro" id="IPR036625">
    <property type="entry name" value="E3-bd_dom_sf"/>
</dbReference>
<evidence type="ECO:0000256" key="2">
    <source>
        <dbReference type="ARBA" id="ARBA00022679"/>
    </source>
</evidence>
<evidence type="ECO:0000256" key="7">
    <source>
        <dbReference type="SAM" id="MobiDB-lite"/>
    </source>
</evidence>
<dbReference type="SUPFAM" id="SSF47005">
    <property type="entry name" value="Peripheral subunit-binding domain of 2-oxo acid dehydrogenase complex"/>
    <property type="match status" value="1"/>
</dbReference>
<dbReference type="RefSeq" id="XP_013761136.1">
    <property type="nucleotide sequence ID" value="XM_013905682.1"/>
</dbReference>
<dbReference type="GO" id="GO:0005739">
    <property type="term" value="C:mitochondrion"/>
    <property type="evidence" value="ECO:0007669"/>
    <property type="project" value="UniProtKB-SubCell"/>
</dbReference>
<dbReference type="GO" id="GO:0045254">
    <property type="term" value="C:pyruvate dehydrogenase complex"/>
    <property type="evidence" value="ECO:0007669"/>
    <property type="project" value="UniProtKB-UniRule"/>
</dbReference>
<dbReference type="SUPFAM" id="SSF52777">
    <property type="entry name" value="CoA-dependent acyltransferases"/>
    <property type="match status" value="1"/>
</dbReference>
<dbReference type="Proteomes" id="UP000054408">
    <property type="component" value="Unassembled WGS sequence"/>
</dbReference>
<evidence type="ECO:0000256" key="6">
    <source>
        <dbReference type="RuleBase" id="RU361137"/>
    </source>
</evidence>
<feature type="compositionally biased region" description="Basic and acidic residues" evidence="7">
    <location>
        <begin position="95"/>
        <end position="115"/>
    </location>
</feature>
<accession>A0A0L0DUX9</accession>
<evidence type="ECO:0000313" key="10">
    <source>
        <dbReference type="EMBL" id="KNC56094.1"/>
    </source>
</evidence>
<dbReference type="PROSITE" id="PS51826">
    <property type="entry name" value="PSBD"/>
    <property type="match status" value="1"/>
</dbReference>
<dbReference type="OMA" id="TIKQKPW"/>
<dbReference type="InterPro" id="IPR006257">
    <property type="entry name" value="LAT1"/>
</dbReference>
<keyword evidence="11" id="KW-1185">Reference proteome</keyword>
<dbReference type="FunFam" id="3.30.559.10:FF:000003">
    <property type="entry name" value="Acetyltransferase component of pyruvate dehydrogenase complex"/>
    <property type="match status" value="1"/>
</dbReference>
<reference evidence="10 11" key="1">
    <citation type="submission" date="2010-05" db="EMBL/GenBank/DDBJ databases">
        <title>The Genome Sequence of Thecamonas trahens ATCC 50062.</title>
        <authorList>
            <consortium name="The Broad Institute Genome Sequencing Platform"/>
            <person name="Russ C."/>
            <person name="Cuomo C."/>
            <person name="Shea T."/>
            <person name="Young S.K."/>
            <person name="Zeng Q."/>
            <person name="Koehrsen M."/>
            <person name="Haas B."/>
            <person name="Borodovsky M."/>
            <person name="Guigo R."/>
            <person name="Alvarado L."/>
            <person name="Berlin A."/>
            <person name="Bochicchio J."/>
            <person name="Borenstein D."/>
            <person name="Chapman S."/>
            <person name="Chen Z."/>
            <person name="Freedman E."/>
            <person name="Gellesch M."/>
            <person name="Goldberg J."/>
            <person name="Griggs A."/>
            <person name="Gujja S."/>
            <person name="Heilman E."/>
            <person name="Heiman D."/>
            <person name="Hepburn T."/>
            <person name="Howarth C."/>
            <person name="Jen D."/>
            <person name="Larson L."/>
            <person name="Mehta T."/>
            <person name="Park D."/>
            <person name="Pearson M."/>
            <person name="Roberts A."/>
            <person name="Saif S."/>
            <person name="Shenoy N."/>
            <person name="Sisk P."/>
            <person name="Stolte C."/>
            <person name="Sykes S."/>
            <person name="Thomson T."/>
            <person name="Walk T."/>
            <person name="White J."/>
            <person name="Yandava C."/>
            <person name="Burger G."/>
            <person name="Gray M.W."/>
            <person name="Holland P.W.H."/>
            <person name="King N."/>
            <person name="Lang F.B.F."/>
            <person name="Roger A.J."/>
            <person name="Ruiz-Trillo I."/>
            <person name="Lander E."/>
            <person name="Nusbaum C."/>
        </authorList>
    </citation>
    <scope>NUCLEOTIDE SEQUENCE [LARGE SCALE GENOMIC DNA]</scope>
    <source>
        <strain evidence="10 11">ATCC 50062</strain>
    </source>
</reference>
<dbReference type="STRING" id="461836.A0A0L0DUX9"/>
<dbReference type="Pfam" id="PF02817">
    <property type="entry name" value="E3_binding"/>
    <property type="match status" value="1"/>
</dbReference>
<keyword evidence="2 6" id="KW-0808">Transferase</keyword>
<comment type="cofactor">
    <cofactor evidence="6">
        <name>(R)-lipoate</name>
        <dbReference type="ChEBI" id="CHEBI:83088"/>
    </cofactor>
    <text evidence="6">Binds 1 lipoyl cofactor covalently.</text>
</comment>
<sequence length="436" mass="45703">MYADLPEHYKITMPALSPTMEAGNLAEWEVAEGEEIASGDVMASIQTDKATLDLESTEDGYVARLFKEAGTENIPVGDLIAIIVEEEDDVAAFKDYDPASDAGDAKPAPKADDGAPKAADAAPKAADAAPADAKPATGKAAASNRVVASPLAKNTARESGVDLAGIRGTGPGGRVVQADVLEAVDTGSQSQVVASGAGAGAVASGAAYTDVPLDNVRRVIAQRLQESKQTIPHFYLSVDVTLDELLEVRSELNAQGKDEYKLSINDFVVKASALALQQVPEVNSSWQGDFIRQNHSSDISVAVDTGKGLITPIVDAAESRGLVSISHKVKDLAARARENKLAPQEYQGGTFTISNLGAYGVSHFTAIINPPQSCILAVGSGSKRVVPDTSSEAGFKESNVMTVTLSCDHRVVDGAVGARWLQVFKKYVENPLSMLL</sequence>
<dbReference type="GeneID" id="25561815"/>
<dbReference type="InterPro" id="IPR045257">
    <property type="entry name" value="E2/Pdx1"/>
</dbReference>
<dbReference type="PROSITE" id="PS50968">
    <property type="entry name" value="BIOTINYL_LIPOYL"/>
    <property type="match status" value="1"/>
</dbReference>
<dbReference type="InterPro" id="IPR011053">
    <property type="entry name" value="Single_hybrid_motif"/>
</dbReference>
<evidence type="ECO:0000313" key="11">
    <source>
        <dbReference type="Proteomes" id="UP000054408"/>
    </source>
</evidence>